<name>A0ABV3DWI6_9ACTN</name>
<dbReference type="InterPro" id="IPR050855">
    <property type="entry name" value="NDM-1-like"/>
</dbReference>
<feature type="domain" description="Metallo-beta-lactamase" evidence="1">
    <location>
        <begin position="38"/>
        <end position="219"/>
    </location>
</feature>
<dbReference type="Gene3D" id="3.60.15.10">
    <property type="entry name" value="Ribonuclease Z/Hydroxyacylglutathione hydrolase-like"/>
    <property type="match status" value="1"/>
</dbReference>
<dbReference type="RefSeq" id="WP_358364921.1">
    <property type="nucleotide sequence ID" value="NZ_JBEZFP010000241.1"/>
</dbReference>
<organism evidence="2 3">
    <name type="scientific">Streptodolium elevatio</name>
    <dbReference type="NCBI Taxonomy" id="3157996"/>
    <lineage>
        <taxon>Bacteria</taxon>
        <taxon>Bacillati</taxon>
        <taxon>Actinomycetota</taxon>
        <taxon>Actinomycetes</taxon>
        <taxon>Kitasatosporales</taxon>
        <taxon>Streptomycetaceae</taxon>
        <taxon>Streptodolium</taxon>
    </lineage>
</organism>
<reference evidence="2 3" key="1">
    <citation type="submission" date="2024-06" db="EMBL/GenBank/DDBJ databases">
        <title>The Natural Products Discovery Center: Release of the First 8490 Sequenced Strains for Exploring Actinobacteria Biosynthetic Diversity.</title>
        <authorList>
            <person name="Kalkreuter E."/>
            <person name="Kautsar S.A."/>
            <person name="Yang D."/>
            <person name="Bader C.D."/>
            <person name="Teijaro C.N."/>
            <person name="Fluegel L."/>
            <person name="Davis C.M."/>
            <person name="Simpson J.R."/>
            <person name="Lauterbach L."/>
            <person name="Steele A.D."/>
            <person name="Gui C."/>
            <person name="Meng S."/>
            <person name="Li G."/>
            <person name="Viehrig K."/>
            <person name="Ye F."/>
            <person name="Su P."/>
            <person name="Kiefer A.F."/>
            <person name="Nichols A."/>
            <person name="Cepeda A.J."/>
            <person name="Yan W."/>
            <person name="Fan B."/>
            <person name="Jiang Y."/>
            <person name="Adhikari A."/>
            <person name="Zheng C.-J."/>
            <person name="Schuster L."/>
            <person name="Cowan T.M."/>
            <person name="Smanski M.J."/>
            <person name="Chevrette M.G."/>
            <person name="De Carvalho L.P.S."/>
            <person name="Shen B."/>
        </authorList>
    </citation>
    <scope>NUCLEOTIDE SEQUENCE [LARGE SCALE GENOMIC DNA]</scope>
    <source>
        <strain evidence="2 3">NPDC048946</strain>
    </source>
</reference>
<dbReference type="InterPro" id="IPR036866">
    <property type="entry name" value="RibonucZ/Hydroxyglut_hydro"/>
</dbReference>
<dbReference type="Proteomes" id="UP001551482">
    <property type="component" value="Unassembled WGS sequence"/>
</dbReference>
<comment type="caution">
    <text evidence="2">The sequence shown here is derived from an EMBL/GenBank/DDBJ whole genome shotgun (WGS) entry which is preliminary data.</text>
</comment>
<protein>
    <submittedName>
        <fullName evidence="2">MBL fold metallo-hydrolase</fullName>
    </submittedName>
</protein>
<dbReference type="SMART" id="SM00849">
    <property type="entry name" value="Lactamase_B"/>
    <property type="match status" value="1"/>
</dbReference>
<keyword evidence="3" id="KW-1185">Reference proteome</keyword>
<evidence type="ECO:0000259" key="1">
    <source>
        <dbReference type="SMART" id="SM00849"/>
    </source>
</evidence>
<dbReference type="SUPFAM" id="SSF56281">
    <property type="entry name" value="Metallo-hydrolase/oxidoreductase"/>
    <property type="match status" value="1"/>
</dbReference>
<gene>
    <name evidence="2" type="ORF">AB0C36_42325</name>
</gene>
<dbReference type="InterPro" id="IPR001279">
    <property type="entry name" value="Metallo-B-lactamas"/>
</dbReference>
<dbReference type="CDD" id="cd16282">
    <property type="entry name" value="metallo-hydrolase-like_MBL-fold"/>
    <property type="match status" value="1"/>
</dbReference>
<evidence type="ECO:0000313" key="3">
    <source>
        <dbReference type="Proteomes" id="UP001551482"/>
    </source>
</evidence>
<proteinExistence type="predicted"/>
<dbReference type="PANTHER" id="PTHR42951">
    <property type="entry name" value="METALLO-BETA-LACTAMASE DOMAIN-CONTAINING"/>
    <property type="match status" value="1"/>
</dbReference>
<dbReference type="EMBL" id="JBEZFP010000241">
    <property type="protein sequence ID" value="MEU8140110.1"/>
    <property type="molecule type" value="Genomic_DNA"/>
</dbReference>
<accession>A0ABV3DWI6</accession>
<sequence length="311" mass="33115">MSVSEHVHGTGTIEPARVEEVADGVFAYVQPDGTWWINNTGFLIGDGGVIAIDSCATEARTRAFLATMASVSGGAPVRTLVNTHHHGDHTHGNYLFPAATIVAHEKTRAEILKYGIIERELVWPGVDWGDLRAVAPFLTFTESVTLHAGETRAEVRHFGVSAHTSNDSVVWLPDQRVMFTGDLVFNGGTPFLLMGSPSGYLQSLERLREFGAQTLVPGHGPVCGPEQIDVAAGYAAFVKETALRGRAAGLDPLALAYGTDLGDYQALTDSERLVGNLHSAYAELDGGVVDVFGALADMVAFNGGRPLSCRA</sequence>
<dbReference type="Pfam" id="PF00753">
    <property type="entry name" value="Lactamase_B"/>
    <property type="match status" value="1"/>
</dbReference>
<evidence type="ECO:0000313" key="2">
    <source>
        <dbReference type="EMBL" id="MEU8140110.1"/>
    </source>
</evidence>
<dbReference type="PANTHER" id="PTHR42951:SF4">
    <property type="entry name" value="ACYL-COENZYME A THIOESTERASE MBLAC2"/>
    <property type="match status" value="1"/>
</dbReference>